<keyword evidence="3" id="KW-0274">FAD</keyword>
<dbReference type="SUPFAM" id="SSF51905">
    <property type="entry name" value="FAD/NAD(P)-binding domain"/>
    <property type="match status" value="1"/>
</dbReference>
<dbReference type="eggNOG" id="COG0579">
    <property type="taxonomic scope" value="Bacteria"/>
</dbReference>
<dbReference type="AlphaFoldDB" id="M9RSC7"/>
<keyword evidence="2" id="KW-0285">Flavoprotein</keyword>
<proteinExistence type="inferred from homology"/>
<evidence type="ECO:0000259" key="6">
    <source>
        <dbReference type="Pfam" id="PF01266"/>
    </source>
</evidence>
<evidence type="ECO:0000313" key="8">
    <source>
        <dbReference type="Proteomes" id="UP000004688"/>
    </source>
</evidence>
<feature type="domain" description="FAD dependent oxidoreductase" evidence="6">
    <location>
        <begin position="10"/>
        <end position="396"/>
    </location>
</feature>
<evidence type="ECO:0000256" key="1">
    <source>
        <dbReference type="ARBA" id="ARBA00001974"/>
    </source>
</evidence>
<dbReference type="Pfam" id="PF01266">
    <property type="entry name" value="DAO"/>
    <property type="match status" value="1"/>
</dbReference>
<dbReference type="Proteomes" id="UP000004688">
    <property type="component" value="Chromosome"/>
</dbReference>
<keyword evidence="8" id="KW-1185">Reference proteome</keyword>
<dbReference type="InterPro" id="IPR036188">
    <property type="entry name" value="FAD/NAD-bd_sf"/>
</dbReference>
<sequence length="413" mass="45149">MQIRAYDMTDITIIGGGIVGITTALEMQQSWPGLSIELLEKEPGPARHQTGRNSGVIHAGIYYAPGSLKAEFCRLGLTATIKFCKEHQVPFKQPGKLLVATNDTEIRRLKALESRARENKLDVRAVSAAELREREPNITGLGALLSPATGIVDYVAMVEKMAEQFIDLGGQITYGAKVVSLLEEAQTVKITLADGGTQSTAHLIVCAGLMADRLAAMCGVADDFAIVPFKGEYFRLAPRRNQVVQHLIYPVPDPELPFLGIHLTPMIDGFVTVGPNAVLSLAREGYTKLGMNLRDIGDMARFPGFWRTIGDNLSSGLSEMANSAFRRRFLRACQRYCPSLELEDLQPHPPGIRAQAVMRDGTLVHDFLVRNTARTIHICNAPSPAATSAIPIAQHIRGIAAKTFDLKEREHSD</sequence>
<comment type="similarity">
    <text evidence="5">Belongs to the L2HGDH family.</text>
</comment>
<dbReference type="GO" id="GO:0005737">
    <property type="term" value="C:cytoplasm"/>
    <property type="evidence" value="ECO:0007669"/>
    <property type="project" value="TreeGrafter"/>
</dbReference>
<dbReference type="Gene3D" id="3.30.9.10">
    <property type="entry name" value="D-Amino Acid Oxidase, subunit A, domain 2"/>
    <property type="match status" value="1"/>
</dbReference>
<evidence type="ECO:0000256" key="2">
    <source>
        <dbReference type="ARBA" id="ARBA00022630"/>
    </source>
</evidence>
<dbReference type="HOGENOM" id="CLU_024775_0_1_5"/>
<evidence type="ECO:0000313" key="7">
    <source>
        <dbReference type="EMBL" id="AGI72730.1"/>
    </source>
</evidence>
<evidence type="ECO:0000256" key="3">
    <source>
        <dbReference type="ARBA" id="ARBA00022827"/>
    </source>
</evidence>
<organism evidence="7 8">
    <name type="scientific">Octadecabacter arcticus 238</name>
    <dbReference type="NCBI Taxonomy" id="391616"/>
    <lineage>
        <taxon>Bacteria</taxon>
        <taxon>Pseudomonadati</taxon>
        <taxon>Pseudomonadota</taxon>
        <taxon>Alphaproteobacteria</taxon>
        <taxon>Rhodobacterales</taxon>
        <taxon>Roseobacteraceae</taxon>
        <taxon>Octadecabacter</taxon>
    </lineage>
</organism>
<dbReference type="Gene3D" id="3.50.50.60">
    <property type="entry name" value="FAD/NAD(P)-binding domain"/>
    <property type="match status" value="1"/>
</dbReference>
<protein>
    <recommendedName>
        <fullName evidence="6">FAD dependent oxidoreductase domain-containing protein</fullName>
    </recommendedName>
</protein>
<dbReference type="KEGG" id="oar:OA238_c26920"/>
<reference evidence="7 8" key="1">
    <citation type="journal article" date="2013" name="PLoS ONE">
        <title>Poles Apart: Arctic and Antarctic Octadecabacter strains Share High Genome Plasticity and a New Type of Xanthorhodopsin.</title>
        <authorList>
            <person name="Vollmers J."/>
            <person name="Voget S."/>
            <person name="Dietrich S."/>
            <person name="Gollnow K."/>
            <person name="Smits M."/>
            <person name="Meyer K."/>
            <person name="Brinkhoff T."/>
            <person name="Simon M."/>
            <person name="Daniel R."/>
        </authorList>
    </citation>
    <scope>NUCLEOTIDE SEQUENCE [LARGE SCALE GENOMIC DNA]</scope>
    <source>
        <strain evidence="7 8">238</strain>
    </source>
</reference>
<dbReference type="GO" id="GO:0047545">
    <property type="term" value="F:(S)-2-hydroxyglutarate dehydrogenase activity"/>
    <property type="evidence" value="ECO:0007669"/>
    <property type="project" value="TreeGrafter"/>
</dbReference>
<evidence type="ECO:0000256" key="4">
    <source>
        <dbReference type="ARBA" id="ARBA00023002"/>
    </source>
</evidence>
<dbReference type="STRING" id="391616.OA238_c26920"/>
<name>M9RSC7_9RHOB</name>
<dbReference type="NCBIfam" id="NF008726">
    <property type="entry name" value="PRK11728.1"/>
    <property type="match status" value="1"/>
</dbReference>
<keyword evidence="4" id="KW-0560">Oxidoreductase</keyword>
<comment type="cofactor">
    <cofactor evidence="1">
        <name>FAD</name>
        <dbReference type="ChEBI" id="CHEBI:57692"/>
    </cofactor>
</comment>
<dbReference type="RefSeq" id="WP_015495791.1">
    <property type="nucleotide sequence ID" value="NC_020908.1"/>
</dbReference>
<gene>
    <name evidence="7" type="ORF">OA238_c26920</name>
</gene>
<dbReference type="EMBL" id="CP003742">
    <property type="protein sequence ID" value="AGI72730.1"/>
    <property type="molecule type" value="Genomic_DNA"/>
</dbReference>
<dbReference type="PANTHER" id="PTHR43104">
    <property type="entry name" value="L-2-HYDROXYGLUTARATE DEHYDROGENASE, MITOCHONDRIAL"/>
    <property type="match status" value="1"/>
</dbReference>
<dbReference type="PANTHER" id="PTHR43104:SF2">
    <property type="entry name" value="L-2-HYDROXYGLUTARATE DEHYDROGENASE, MITOCHONDRIAL"/>
    <property type="match status" value="1"/>
</dbReference>
<accession>M9RSC7</accession>
<evidence type="ECO:0000256" key="5">
    <source>
        <dbReference type="ARBA" id="ARBA00037941"/>
    </source>
</evidence>
<dbReference type="InterPro" id="IPR006076">
    <property type="entry name" value="FAD-dep_OxRdtase"/>
</dbReference>